<evidence type="ECO:0000313" key="2">
    <source>
        <dbReference type="EMBL" id="EDM81929.1"/>
    </source>
</evidence>
<dbReference type="EMBL" id="ABCS01000001">
    <property type="protein sequence ID" value="EDM81929.1"/>
    <property type="molecule type" value="Genomic_DNA"/>
</dbReference>
<dbReference type="NCBIfam" id="NF041278">
    <property type="entry name" value="CmcJ_NvfI_EfuI"/>
    <property type="match status" value="1"/>
</dbReference>
<proteinExistence type="predicted"/>
<sequence>MREVEIEDGREAPTRPTIEREGFTLVAAPTAVADYWDPAQIEAVAYPETEALVARVAGAQRVVIFDHTLRSERPEHHAGAFAREPVHVVHNDYTERSGPWRVQDVLPDEAEGLLARASLRHRPGVAADLRRPARPPARPSAGAVRRPERGPGGLHRRRAPPPHAGRGDLPARLQPGPSLDPLPRHEPRRGPGVQGLRLGHRRPRPVHAPHRLRPPRDPGRRLAGEPAREHRAALPGVLWLSLRRATSARAGSRSA</sequence>
<organism evidence="2 3">
    <name type="scientific">Plesiocystis pacifica SIR-1</name>
    <dbReference type="NCBI Taxonomy" id="391625"/>
    <lineage>
        <taxon>Bacteria</taxon>
        <taxon>Pseudomonadati</taxon>
        <taxon>Myxococcota</taxon>
        <taxon>Polyangia</taxon>
        <taxon>Nannocystales</taxon>
        <taxon>Nannocystaceae</taxon>
        <taxon>Plesiocystis</taxon>
    </lineage>
</organism>
<dbReference type="STRING" id="391625.PPSIR1_05663"/>
<evidence type="ECO:0000256" key="1">
    <source>
        <dbReference type="SAM" id="MobiDB-lite"/>
    </source>
</evidence>
<evidence type="ECO:0000313" key="3">
    <source>
        <dbReference type="Proteomes" id="UP000005801"/>
    </source>
</evidence>
<comment type="caution">
    <text evidence="2">The sequence shown here is derived from an EMBL/GenBank/DDBJ whole genome shotgun (WGS) entry which is preliminary data.</text>
</comment>
<dbReference type="PANTHER" id="PTHR34598:SF3">
    <property type="entry name" value="OXIDOREDUCTASE AN1597"/>
    <property type="match status" value="1"/>
</dbReference>
<dbReference type="InterPro" id="IPR044053">
    <property type="entry name" value="AsaB-like"/>
</dbReference>
<accession>A6FXA5</accession>
<name>A6FXA5_9BACT</name>
<keyword evidence="3" id="KW-1185">Reference proteome</keyword>
<dbReference type="AlphaFoldDB" id="A6FXA5"/>
<feature type="compositionally biased region" description="Basic residues" evidence="1">
    <location>
        <begin position="198"/>
        <end position="213"/>
    </location>
</feature>
<protein>
    <submittedName>
        <fullName evidence="2">Uncharacterized protein</fullName>
    </submittedName>
</protein>
<dbReference type="GO" id="GO:0016491">
    <property type="term" value="F:oxidoreductase activity"/>
    <property type="evidence" value="ECO:0007669"/>
    <property type="project" value="InterPro"/>
</dbReference>
<dbReference type="Proteomes" id="UP000005801">
    <property type="component" value="Unassembled WGS sequence"/>
</dbReference>
<dbReference type="PANTHER" id="PTHR34598">
    <property type="entry name" value="BLL6449 PROTEIN"/>
    <property type="match status" value="1"/>
</dbReference>
<feature type="compositionally biased region" description="Basic and acidic residues" evidence="1">
    <location>
        <begin position="214"/>
        <end position="229"/>
    </location>
</feature>
<gene>
    <name evidence="2" type="ORF">PPSIR1_05663</name>
</gene>
<reference evidence="2 3" key="1">
    <citation type="submission" date="2007-06" db="EMBL/GenBank/DDBJ databases">
        <authorList>
            <person name="Shimkets L."/>
            <person name="Ferriera S."/>
            <person name="Johnson J."/>
            <person name="Kravitz S."/>
            <person name="Beeson K."/>
            <person name="Sutton G."/>
            <person name="Rogers Y.-H."/>
            <person name="Friedman R."/>
            <person name="Frazier M."/>
            <person name="Venter J.C."/>
        </authorList>
    </citation>
    <scope>NUCLEOTIDE SEQUENCE [LARGE SCALE GENOMIC DNA]</scope>
    <source>
        <strain evidence="2 3">SIR-1</strain>
    </source>
</reference>
<feature type="region of interest" description="Disordered" evidence="1">
    <location>
        <begin position="124"/>
        <end position="229"/>
    </location>
</feature>